<dbReference type="AlphaFoldDB" id="A0A7W2I8E0"/>
<comment type="caution">
    <text evidence="1">The sequence shown here is derived from an EMBL/GenBank/DDBJ whole genome shotgun (WGS) entry which is preliminary data.</text>
</comment>
<dbReference type="Proteomes" id="UP000566711">
    <property type="component" value="Unassembled WGS sequence"/>
</dbReference>
<dbReference type="SUPFAM" id="SSF53335">
    <property type="entry name" value="S-adenosyl-L-methionine-dependent methyltransferases"/>
    <property type="match status" value="1"/>
</dbReference>
<keyword evidence="1" id="KW-0489">Methyltransferase</keyword>
<dbReference type="GO" id="GO:0008168">
    <property type="term" value="F:methyltransferase activity"/>
    <property type="evidence" value="ECO:0007669"/>
    <property type="project" value="UniProtKB-KW"/>
</dbReference>
<protein>
    <submittedName>
        <fullName evidence="1">Class I SAM-dependent methyltransferase</fullName>
    </submittedName>
</protein>
<dbReference type="EMBL" id="JACEZS010000017">
    <property type="protein sequence ID" value="MBA5607429.1"/>
    <property type="molecule type" value="Genomic_DNA"/>
</dbReference>
<name>A0A7W2I8E0_9BURK</name>
<accession>A0A7W2I8E0</accession>
<dbReference type="RefSeq" id="WP_182219643.1">
    <property type="nucleotide sequence ID" value="NZ_JACEZS010000017.1"/>
</dbReference>
<dbReference type="CDD" id="cd02440">
    <property type="entry name" value="AdoMet_MTases"/>
    <property type="match status" value="1"/>
</dbReference>
<keyword evidence="1" id="KW-0808">Transferase</keyword>
<evidence type="ECO:0000313" key="1">
    <source>
        <dbReference type="EMBL" id="MBA5607429.1"/>
    </source>
</evidence>
<gene>
    <name evidence="1" type="ORF">H3H36_18895</name>
</gene>
<dbReference type="Gene3D" id="3.40.50.150">
    <property type="entry name" value="Vaccinia Virus protein VP39"/>
    <property type="match status" value="1"/>
</dbReference>
<proteinExistence type="predicted"/>
<keyword evidence="2" id="KW-1185">Reference proteome</keyword>
<organism evidence="1 2">
    <name type="scientific">Rugamonas fusca</name>
    <dbReference type="NCBI Taxonomy" id="2758568"/>
    <lineage>
        <taxon>Bacteria</taxon>
        <taxon>Pseudomonadati</taxon>
        <taxon>Pseudomonadota</taxon>
        <taxon>Betaproteobacteria</taxon>
        <taxon>Burkholderiales</taxon>
        <taxon>Oxalobacteraceae</taxon>
        <taxon>Telluria group</taxon>
        <taxon>Rugamonas</taxon>
    </lineage>
</organism>
<dbReference type="InterPro" id="IPR029063">
    <property type="entry name" value="SAM-dependent_MTases_sf"/>
</dbReference>
<dbReference type="Pfam" id="PF13489">
    <property type="entry name" value="Methyltransf_23"/>
    <property type="match status" value="1"/>
</dbReference>
<reference evidence="1 2" key="1">
    <citation type="submission" date="2020-07" db="EMBL/GenBank/DDBJ databases">
        <title>Novel species isolated from subtropical streams in China.</title>
        <authorList>
            <person name="Lu H."/>
        </authorList>
    </citation>
    <scope>NUCLEOTIDE SEQUENCE [LARGE SCALE GENOMIC DNA]</scope>
    <source>
        <strain evidence="1 2">FT3S</strain>
    </source>
</reference>
<dbReference type="GO" id="GO:0032259">
    <property type="term" value="P:methylation"/>
    <property type="evidence" value="ECO:0007669"/>
    <property type="project" value="UniProtKB-KW"/>
</dbReference>
<sequence length="177" mass="18469">MLSALYAGTLRKLLPPNARRLVQVGCGDGTLASAYKQCYPASLWQGVERDAEAAALARRHCDLVHQANVDTVGAPFFAHLAMSDAWIFDQTLHHSADPLALLRRIRAVLAADACVLIVLPGYPVWANEGLPRADSPQAVAVLLAQAGYTAGAAAPLATPGATPADGPAPLLITAFPA</sequence>
<evidence type="ECO:0000313" key="2">
    <source>
        <dbReference type="Proteomes" id="UP000566711"/>
    </source>
</evidence>